<dbReference type="PANTHER" id="PTHR31446:SF29">
    <property type="entry name" value="ACID PHOSPHATASE_VANADIUM-DEPENDENT HALOPEROXIDASE-RELATED PROTEIN"/>
    <property type="match status" value="1"/>
</dbReference>
<proteinExistence type="predicted"/>
<dbReference type="Pfam" id="PF02681">
    <property type="entry name" value="DUF212"/>
    <property type="match status" value="1"/>
</dbReference>
<dbReference type="PANTHER" id="PTHR31446">
    <property type="entry name" value="ACID PHOSPHATASE/VANADIUM-DEPENDENT HALOPEROXIDASE-RELATED PROTEIN"/>
    <property type="match status" value="1"/>
</dbReference>
<accession>A0A7V2AU29</accession>
<dbReference type="Proteomes" id="UP000886069">
    <property type="component" value="Unassembled WGS sequence"/>
</dbReference>
<feature type="transmembrane region" description="Helical" evidence="1">
    <location>
        <begin position="117"/>
        <end position="139"/>
    </location>
</feature>
<name>A0A7V2AU29_UNCEI</name>
<dbReference type="AlphaFoldDB" id="A0A7V2AU29"/>
<feature type="transmembrane region" description="Helical" evidence="1">
    <location>
        <begin position="58"/>
        <end position="80"/>
    </location>
</feature>
<keyword evidence="1" id="KW-0472">Membrane</keyword>
<gene>
    <name evidence="2" type="ORF">ENO08_02280</name>
</gene>
<dbReference type="EMBL" id="DSEC01000160">
    <property type="protein sequence ID" value="HER43271.1"/>
    <property type="molecule type" value="Genomic_DNA"/>
</dbReference>
<dbReference type="InterPro" id="IPR003832">
    <property type="entry name" value="DUF212"/>
</dbReference>
<evidence type="ECO:0000256" key="1">
    <source>
        <dbReference type="SAM" id="Phobius"/>
    </source>
</evidence>
<keyword evidence="1" id="KW-0812">Transmembrane</keyword>
<evidence type="ECO:0000313" key="2">
    <source>
        <dbReference type="EMBL" id="HER43271.1"/>
    </source>
</evidence>
<sequence>MVHRIGIAALISGLAAQVLKVIVELIQHRTFKPLRLIDTGGMPSSHTSVVTTLTVGVAVYQGISSPLFGISLVISLYFVFEATGLRQEVGNQARVLNEIIEKFKETHHFNSDSLRELVGHTWAEVIGGFALGLLVSLFMY</sequence>
<protein>
    <submittedName>
        <fullName evidence="2">Divergent PAP2 family protein</fullName>
    </submittedName>
</protein>
<reference evidence="2" key="1">
    <citation type="journal article" date="2020" name="mSystems">
        <title>Genome- and Community-Level Interaction Insights into Carbon Utilization and Element Cycling Functions of Hydrothermarchaeota in Hydrothermal Sediment.</title>
        <authorList>
            <person name="Zhou Z."/>
            <person name="Liu Y."/>
            <person name="Xu W."/>
            <person name="Pan J."/>
            <person name="Luo Z.H."/>
            <person name="Li M."/>
        </authorList>
    </citation>
    <scope>NUCLEOTIDE SEQUENCE [LARGE SCALE GENOMIC DNA]</scope>
    <source>
        <strain evidence="2">SpSt-1233</strain>
    </source>
</reference>
<organism evidence="2">
    <name type="scientific">Eiseniibacteriota bacterium</name>
    <dbReference type="NCBI Taxonomy" id="2212470"/>
    <lineage>
        <taxon>Bacteria</taxon>
        <taxon>Candidatus Eiseniibacteriota</taxon>
    </lineage>
</organism>
<keyword evidence="1" id="KW-1133">Transmembrane helix</keyword>
<comment type="caution">
    <text evidence="2">The sequence shown here is derived from an EMBL/GenBank/DDBJ whole genome shotgun (WGS) entry which is preliminary data.</text>
</comment>